<proteinExistence type="predicted"/>
<feature type="domain" description="Zinc-ribbon" evidence="1">
    <location>
        <begin position="17"/>
        <end position="36"/>
    </location>
</feature>
<name>X1K013_9ZZZZ</name>
<dbReference type="InterPro" id="IPR026870">
    <property type="entry name" value="Zinc_ribbon_dom"/>
</dbReference>
<reference evidence="2" key="1">
    <citation type="journal article" date="2014" name="Front. Microbiol.">
        <title>High frequency of phylogenetically diverse reductive dehalogenase-homologous genes in deep subseafloor sedimentary metagenomes.</title>
        <authorList>
            <person name="Kawai M."/>
            <person name="Futagami T."/>
            <person name="Toyoda A."/>
            <person name="Takaki Y."/>
            <person name="Nishi S."/>
            <person name="Hori S."/>
            <person name="Arai W."/>
            <person name="Tsubouchi T."/>
            <person name="Morono Y."/>
            <person name="Uchiyama I."/>
            <person name="Ito T."/>
            <person name="Fujiyama A."/>
            <person name="Inagaki F."/>
            <person name="Takami H."/>
        </authorList>
    </citation>
    <scope>NUCLEOTIDE SEQUENCE</scope>
    <source>
        <strain evidence="2">Expedition CK06-06</strain>
    </source>
</reference>
<gene>
    <name evidence="2" type="ORF">S03H2_67221</name>
</gene>
<sequence length="57" mass="6786">MNQKEEIDKEEYSATLKCPDCGEENRLDSRFCKQCGRWLVSEWKSIQFKKVRVQMVG</sequence>
<evidence type="ECO:0000313" key="2">
    <source>
        <dbReference type="EMBL" id="GAH86990.1"/>
    </source>
</evidence>
<dbReference type="AlphaFoldDB" id="X1K013"/>
<dbReference type="Pfam" id="PF13240">
    <property type="entry name" value="Zn_Ribbon_1"/>
    <property type="match status" value="1"/>
</dbReference>
<organism evidence="2">
    <name type="scientific">marine sediment metagenome</name>
    <dbReference type="NCBI Taxonomy" id="412755"/>
    <lineage>
        <taxon>unclassified sequences</taxon>
        <taxon>metagenomes</taxon>
        <taxon>ecological metagenomes</taxon>
    </lineage>
</organism>
<protein>
    <recommendedName>
        <fullName evidence="1">Zinc-ribbon domain-containing protein</fullName>
    </recommendedName>
</protein>
<evidence type="ECO:0000259" key="1">
    <source>
        <dbReference type="Pfam" id="PF13240"/>
    </source>
</evidence>
<dbReference type="EMBL" id="BARU01043970">
    <property type="protein sequence ID" value="GAH86990.1"/>
    <property type="molecule type" value="Genomic_DNA"/>
</dbReference>
<comment type="caution">
    <text evidence="2">The sequence shown here is derived from an EMBL/GenBank/DDBJ whole genome shotgun (WGS) entry which is preliminary data.</text>
</comment>
<accession>X1K013</accession>